<organism evidence="2 3">
    <name type="scientific">Kluyveromyces dobzhanskii CBS 2104</name>
    <dbReference type="NCBI Taxonomy" id="1427455"/>
    <lineage>
        <taxon>Eukaryota</taxon>
        <taxon>Fungi</taxon>
        <taxon>Dikarya</taxon>
        <taxon>Ascomycota</taxon>
        <taxon>Saccharomycotina</taxon>
        <taxon>Saccharomycetes</taxon>
        <taxon>Saccharomycetales</taxon>
        <taxon>Saccharomycetaceae</taxon>
        <taxon>Kluyveromyces</taxon>
    </lineage>
</organism>
<feature type="compositionally biased region" description="Basic and acidic residues" evidence="1">
    <location>
        <begin position="28"/>
        <end position="39"/>
    </location>
</feature>
<gene>
    <name evidence="2" type="ORF">KLDO_g674</name>
</gene>
<evidence type="ECO:0000313" key="2">
    <source>
        <dbReference type="EMBL" id="CDO92354.1"/>
    </source>
</evidence>
<proteinExistence type="predicted"/>
<sequence length="76" mass="8361">MSQDEKKQYSDEKGSLPEDPPTYVDVLNEDKELSEERAKNAAASSTYEHQPHPRGNCGYPGVQKTSYNNAGSKSGI</sequence>
<protein>
    <submittedName>
        <fullName evidence="2">WGS project CCBQ000000000 data, contig 00041</fullName>
    </submittedName>
</protein>
<accession>A0A0A8L2C7</accession>
<keyword evidence="3" id="KW-1185">Reference proteome</keyword>
<dbReference type="AlphaFoldDB" id="A0A0A8L2C7"/>
<evidence type="ECO:0000313" key="3">
    <source>
        <dbReference type="Proteomes" id="UP000031516"/>
    </source>
</evidence>
<feature type="compositionally biased region" description="Polar residues" evidence="1">
    <location>
        <begin position="63"/>
        <end position="76"/>
    </location>
</feature>
<dbReference type="EMBL" id="CCBQ010000013">
    <property type="protein sequence ID" value="CDO92354.1"/>
    <property type="molecule type" value="Genomic_DNA"/>
</dbReference>
<dbReference type="Proteomes" id="UP000031516">
    <property type="component" value="Unassembled WGS sequence"/>
</dbReference>
<reference evidence="2 3" key="1">
    <citation type="submission" date="2014-03" db="EMBL/GenBank/DDBJ databases">
        <title>The genome of Kluyveromyces dobzhanskii.</title>
        <authorList>
            <person name="Nystedt B."/>
            <person name="Astrom S."/>
        </authorList>
    </citation>
    <scope>NUCLEOTIDE SEQUENCE [LARGE SCALE GENOMIC DNA]</scope>
    <source>
        <strain evidence="2 3">CBS 2104</strain>
    </source>
</reference>
<feature type="compositionally biased region" description="Basic and acidic residues" evidence="1">
    <location>
        <begin position="1"/>
        <end position="16"/>
    </location>
</feature>
<dbReference type="OrthoDB" id="10500417at2759"/>
<feature type="region of interest" description="Disordered" evidence="1">
    <location>
        <begin position="1"/>
        <end position="76"/>
    </location>
</feature>
<comment type="caution">
    <text evidence="2">The sequence shown here is derived from an EMBL/GenBank/DDBJ whole genome shotgun (WGS) entry which is preliminary data.</text>
</comment>
<name>A0A0A8L2C7_9SACH</name>
<evidence type="ECO:0000256" key="1">
    <source>
        <dbReference type="SAM" id="MobiDB-lite"/>
    </source>
</evidence>